<protein>
    <recommendedName>
        <fullName evidence="4">EGF-like domain-containing protein</fullName>
    </recommendedName>
</protein>
<feature type="transmembrane region" description="Helical" evidence="1">
    <location>
        <begin position="341"/>
        <end position="366"/>
    </location>
</feature>
<dbReference type="Gene3D" id="2.10.25.10">
    <property type="entry name" value="Laminin"/>
    <property type="match status" value="1"/>
</dbReference>
<dbReference type="EMBL" id="JAKMXF010000341">
    <property type="protein sequence ID" value="KAI6647555.1"/>
    <property type="molecule type" value="Genomic_DNA"/>
</dbReference>
<evidence type="ECO:0000256" key="1">
    <source>
        <dbReference type="SAM" id="Phobius"/>
    </source>
</evidence>
<keyword evidence="1" id="KW-0472">Membrane</keyword>
<dbReference type="AlphaFoldDB" id="A0AAV7JGM6"/>
<name>A0AAV7JGM6_9METZ</name>
<evidence type="ECO:0000313" key="3">
    <source>
        <dbReference type="Proteomes" id="UP001165289"/>
    </source>
</evidence>
<dbReference type="Proteomes" id="UP001165289">
    <property type="component" value="Unassembled WGS sequence"/>
</dbReference>
<organism evidence="2 3">
    <name type="scientific">Oopsacas minuta</name>
    <dbReference type="NCBI Taxonomy" id="111878"/>
    <lineage>
        <taxon>Eukaryota</taxon>
        <taxon>Metazoa</taxon>
        <taxon>Porifera</taxon>
        <taxon>Hexactinellida</taxon>
        <taxon>Hexasterophora</taxon>
        <taxon>Lyssacinosida</taxon>
        <taxon>Leucopsacidae</taxon>
        <taxon>Oopsacas</taxon>
    </lineage>
</organism>
<accession>A0AAV7JGM6</accession>
<keyword evidence="1" id="KW-0812">Transmembrane</keyword>
<sequence>MRCNEPWQFILIIARKGFVDTAPIPDTVPCISISEDTGTIQHLLTYTDREDDTVRYTITSVVFTQSASEYPVAVPVYSVEINDSVLCVTPPTGISGNITINLTLIETGTPAALGIPLSATSQVTVYILLKNHNPILVEEFNTRIKQYTVYIDEIGSTTQHNFTFYSYDKDKGDELIFKYKNCSYCDMITREQTPSNGNKVPTEYRNTSSKSIVEYSPTKGYYGSDEIGVVAEDNNGAYSGLLFVSLSICDRPCLNGGICKGPESDPNCSKIIRPEDFTVEYSCECTEAWSMRRCDIPHVCYSQPCPFNTSCIAKDNGEFECICQPEWPCYMYPHTDPQNTWIIAAITISCVLILILIAVLFILFFAKFRQSKPKRIVSLEISIEELREIQLERFTGDEVYCNTIESPLEQSTPL</sequence>
<keyword evidence="1" id="KW-1133">Transmembrane helix</keyword>
<reference evidence="2 3" key="1">
    <citation type="journal article" date="2023" name="BMC Biol.">
        <title>The compact genome of the sponge Oopsacas minuta (Hexactinellida) is lacking key metazoan core genes.</title>
        <authorList>
            <person name="Santini S."/>
            <person name="Schenkelaars Q."/>
            <person name="Jourda C."/>
            <person name="Duchesne M."/>
            <person name="Belahbib H."/>
            <person name="Rocher C."/>
            <person name="Selva M."/>
            <person name="Riesgo A."/>
            <person name="Vervoort M."/>
            <person name="Leys S.P."/>
            <person name="Kodjabachian L."/>
            <person name="Le Bivic A."/>
            <person name="Borchiellini C."/>
            <person name="Claverie J.M."/>
            <person name="Renard E."/>
        </authorList>
    </citation>
    <scope>NUCLEOTIDE SEQUENCE [LARGE SCALE GENOMIC DNA]</scope>
    <source>
        <strain evidence="2">SPO-2</strain>
    </source>
</reference>
<keyword evidence="3" id="KW-1185">Reference proteome</keyword>
<gene>
    <name evidence="2" type="ORF">LOD99_8732</name>
</gene>
<comment type="caution">
    <text evidence="2">The sequence shown here is derived from an EMBL/GenBank/DDBJ whole genome shotgun (WGS) entry which is preliminary data.</text>
</comment>
<evidence type="ECO:0000313" key="2">
    <source>
        <dbReference type="EMBL" id="KAI6647555.1"/>
    </source>
</evidence>
<proteinExistence type="predicted"/>
<evidence type="ECO:0008006" key="4">
    <source>
        <dbReference type="Google" id="ProtNLM"/>
    </source>
</evidence>